<evidence type="ECO:0000313" key="2">
    <source>
        <dbReference type="EMBL" id="MDC3982698.1"/>
    </source>
</evidence>
<sequence>MALILFVLAGCGSSAPKAEEPKPETQAEASTETKTETADAPKAEEDSKSIPEACAGDDKAACVMPKGFVKRLCSGVYPELALYLFQKSSPWRRAYVSAKEVAPFNGLGGPSAEEKLTLDEELLVLNQMKADTGGMQVSGASGSVDVLRWDGTCATLSTEEVRFQAPSKPKHAIIPWRILEDATQEALKKNEALANVATERKKECKGATMGAVSAKCEKADKALNDLVVEAVRTGTTVPKPAKVP</sequence>
<organism evidence="2 3">
    <name type="scientific">Polyangium jinanense</name>
    <dbReference type="NCBI Taxonomy" id="2829994"/>
    <lineage>
        <taxon>Bacteria</taxon>
        <taxon>Pseudomonadati</taxon>
        <taxon>Myxococcota</taxon>
        <taxon>Polyangia</taxon>
        <taxon>Polyangiales</taxon>
        <taxon>Polyangiaceae</taxon>
        <taxon>Polyangium</taxon>
    </lineage>
</organism>
<accession>A0A9X3X5S3</accession>
<dbReference type="Proteomes" id="UP001151081">
    <property type="component" value="Unassembled WGS sequence"/>
</dbReference>
<dbReference type="AlphaFoldDB" id="A0A9X3X5S3"/>
<evidence type="ECO:0000313" key="3">
    <source>
        <dbReference type="Proteomes" id="UP001151081"/>
    </source>
</evidence>
<name>A0A9X3X5S3_9BACT</name>
<gene>
    <name evidence="2" type="ORF">KEG57_19435</name>
</gene>
<reference evidence="2 3" key="1">
    <citation type="submission" date="2021-04" db="EMBL/GenBank/DDBJ databases">
        <title>Genome analysis of Polyangium sp.</title>
        <authorList>
            <person name="Li Y."/>
            <person name="Wang J."/>
        </authorList>
    </citation>
    <scope>NUCLEOTIDE SEQUENCE [LARGE SCALE GENOMIC DNA]</scope>
    <source>
        <strain evidence="2 3">SDU14</strain>
    </source>
</reference>
<feature type="region of interest" description="Disordered" evidence="1">
    <location>
        <begin position="13"/>
        <end position="51"/>
    </location>
</feature>
<dbReference type="EMBL" id="JAGTJJ010000009">
    <property type="protein sequence ID" value="MDC3982698.1"/>
    <property type="molecule type" value="Genomic_DNA"/>
</dbReference>
<feature type="compositionally biased region" description="Basic and acidic residues" evidence="1">
    <location>
        <begin position="17"/>
        <end position="49"/>
    </location>
</feature>
<keyword evidence="3" id="KW-1185">Reference proteome</keyword>
<proteinExistence type="predicted"/>
<comment type="caution">
    <text evidence="2">The sequence shown here is derived from an EMBL/GenBank/DDBJ whole genome shotgun (WGS) entry which is preliminary data.</text>
</comment>
<protein>
    <submittedName>
        <fullName evidence="2">Uncharacterized protein</fullName>
    </submittedName>
</protein>
<evidence type="ECO:0000256" key="1">
    <source>
        <dbReference type="SAM" id="MobiDB-lite"/>
    </source>
</evidence>